<dbReference type="Proteomes" id="UP000659698">
    <property type="component" value="Unassembled WGS sequence"/>
</dbReference>
<dbReference type="InterPro" id="IPR009305">
    <property type="entry name" value="Mpo1-like"/>
</dbReference>
<evidence type="ECO:0000313" key="3">
    <source>
        <dbReference type="Proteomes" id="UP000659698"/>
    </source>
</evidence>
<dbReference type="PANTHER" id="PTHR28026:SF9">
    <property type="entry name" value="2-HYDROXY-PALMITIC ACID DIOXYGENASE MPO1"/>
    <property type="match status" value="1"/>
</dbReference>
<accession>A0ABR6VTF5</accession>
<keyword evidence="3" id="KW-1185">Reference proteome</keyword>
<feature type="transmembrane region" description="Helical" evidence="1">
    <location>
        <begin position="22"/>
        <end position="42"/>
    </location>
</feature>
<keyword evidence="1" id="KW-1133">Transmembrane helix</keyword>
<dbReference type="Pfam" id="PF06127">
    <property type="entry name" value="Mpo1-like"/>
    <property type="match status" value="1"/>
</dbReference>
<comment type="caution">
    <text evidence="2">The sequence shown here is derived from an EMBL/GenBank/DDBJ whole genome shotgun (WGS) entry which is preliminary data.</text>
</comment>
<feature type="transmembrane region" description="Helical" evidence="1">
    <location>
        <begin position="100"/>
        <end position="119"/>
    </location>
</feature>
<reference evidence="2 3" key="1">
    <citation type="journal article" date="2019" name="Int. J. Syst. Evol. Microbiol.">
        <title>Rufibacter sediminis sp. nov., isolated from freshwater lake sediment.</title>
        <authorList>
            <person name="Qu J.H."/>
            <person name="Zhang L.J."/>
            <person name="Fu Y.H."/>
            <person name="Li H.F."/>
        </authorList>
    </citation>
    <scope>NUCLEOTIDE SEQUENCE [LARGE SCALE GENOMIC DNA]</scope>
    <source>
        <strain evidence="2 3">H-1</strain>
    </source>
</reference>
<dbReference type="EMBL" id="JACOAF010000026">
    <property type="protein sequence ID" value="MBC3540225.1"/>
    <property type="molecule type" value="Genomic_DNA"/>
</dbReference>
<proteinExistence type="predicted"/>
<dbReference type="PANTHER" id="PTHR28026">
    <property type="entry name" value="DUF962 DOMAIN PROTEIN (AFU_ORTHOLOGUE AFUA_8G05310)"/>
    <property type="match status" value="1"/>
</dbReference>
<keyword evidence="1" id="KW-0812">Transmembrane</keyword>
<gene>
    <name evidence="2" type="ORF">H7U12_11075</name>
</gene>
<dbReference type="RefSeq" id="WP_186637454.1">
    <property type="nucleotide sequence ID" value="NZ_JACOAF010000026.1"/>
</dbReference>
<evidence type="ECO:0000256" key="1">
    <source>
        <dbReference type="SAM" id="Phobius"/>
    </source>
</evidence>
<feature type="transmembrane region" description="Helical" evidence="1">
    <location>
        <begin position="131"/>
        <end position="149"/>
    </location>
</feature>
<keyword evidence="1" id="KW-0472">Membrane</keyword>
<name>A0ABR6VTF5_9BACT</name>
<protein>
    <submittedName>
        <fullName evidence="2">DUF962 domain-containing protein</fullName>
    </submittedName>
</protein>
<evidence type="ECO:0000313" key="2">
    <source>
        <dbReference type="EMBL" id="MBC3540225.1"/>
    </source>
</evidence>
<organism evidence="2 3">
    <name type="scientific">Rufibacter sediminis</name>
    <dbReference type="NCBI Taxonomy" id="2762756"/>
    <lineage>
        <taxon>Bacteria</taxon>
        <taxon>Pseudomonadati</taxon>
        <taxon>Bacteroidota</taxon>
        <taxon>Cytophagia</taxon>
        <taxon>Cytophagales</taxon>
        <taxon>Hymenobacteraceae</taxon>
        <taxon>Rufibacter</taxon>
    </lineage>
</organism>
<feature type="transmembrane region" description="Helical" evidence="1">
    <location>
        <begin position="54"/>
        <end position="71"/>
    </location>
</feature>
<sequence length="156" mass="17995">MAAIHQLLEEYAESHRNGTNKLIHWICVPAIMISLVGLIWAIPVPAFLRDLPFIFNWGILFVLLCMLYYFALSPSLAVGMVLVTAFFLWIVYQLDQVQQLPLWALCLIIFVVAWIGQFIGHKIEGKKPSFLKDLQFLLIGPVWLLSFIYQKIGLRY</sequence>